<evidence type="ECO:0000256" key="3">
    <source>
        <dbReference type="ARBA" id="ARBA00023157"/>
    </source>
</evidence>
<dbReference type="GO" id="GO:0034116">
    <property type="term" value="P:positive regulation of heterotypic cell-cell adhesion"/>
    <property type="evidence" value="ECO:0007669"/>
    <property type="project" value="TreeGrafter"/>
</dbReference>
<dbReference type="Proteomes" id="UP000085678">
    <property type="component" value="Unplaced"/>
</dbReference>
<dbReference type="OrthoDB" id="159395at2759"/>
<evidence type="ECO:0000259" key="7">
    <source>
        <dbReference type="PROSITE" id="PS51406"/>
    </source>
</evidence>
<dbReference type="PANTHER" id="PTHR47221">
    <property type="entry name" value="FIBRINOGEN ALPHA CHAIN"/>
    <property type="match status" value="1"/>
</dbReference>
<evidence type="ECO:0000313" key="9">
    <source>
        <dbReference type="RefSeq" id="XP_013401135.1"/>
    </source>
</evidence>
<sequence>MDIMNWAIFTQALLIILLTNGGTSQISSIVTNTRQILPSPTPLPSQCSLNDRLLDILQDTVKGLTSKVDTLQDTVHALQLEVATLKTDLAQVTATKQGVTGRDCVELNKNGAKLSGVYTIEPADDRGQFEVYCDMETDGGGWTVFQKRVDGSVDFYRGWQQYKLGFGNLNGEFWLGNDFINRLTSQERYELRVDLEDTSGIKKYALYDSFSITSERTGYQLSLGTYSGDAGDSLGVANYGSKGMKFSTKDMDNDVYSGNCATQFKGAWWYSNCHSANLNGLYHHGAHTTFADGINWKSFKGHHYSLKRTEMKIRPAGFKFRTASSSGSASVVVG</sequence>
<dbReference type="RefSeq" id="XP_013401135.1">
    <property type="nucleotide sequence ID" value="XM_013545681.1"/>
</dbReference>
<dbReference type="GO" id="GO:0030674">
    <property type="term" value="F:protein-macromolecule adaptor activity"/>
    <property type="evidence" value="ECO:0007669"/>
    <property type="project" value="TreeGrafter"/>
</dbReference>
<evidence type="ECO:0000256" key="6">
    <source>
        <dbReference type="SAM" id="SignalP"/>
    </source>
</evidence>
<keyword evidence="2" id="KW-0964">Secreted</keyword>
<dbReference type="CDD" id="cd00087">
    <property type="entry name" value="FReD"/>
    <property type="match status" value="1"/>
</dbReference>
<dbReference type="SMART" id="SM00186">
    <property type="entry name" value="FBG"/>
    <property type="match status" value="1"/>
</dbReference>
<dbReference type="InterPro" id="IPR037579">
    <property type="entry name" value="FIB_ANG-like"/>
</dbReference>
<evidence type="ECO:0000313" key="8">
    <source>
        <dbReference type="Proteomes" id="UP000085678"/>
    </source>
</evidence>
<dbReference type="PANTHER" id="PTHR47221:SF5">
    <property type="entry name" value="FIBRINOGEN C-TERMINAL DOMAIN-CONTAINING PROTEIN"/>
    <property type="match status" value="1"/>
</dbReference>
<dbReference type="FunCoup" id="A0A1S3ISE9">
    <property type="interactions" value="42"/>
</dbReference>
<evidence type="ECO:0000256" key="1">
    <source>
        <dbReference type="ARBA" id="ARBA00004613"/>
    </source>
</evidence>
<keyword evidence="8" id="KW-1185">Reference proteome</keyword>
<accession>A0A1S3ISE9</accession>
<evidence type="ECO:0000256" key="4">
    <source>
        <dbReference type="ARBA" id="ARBA00023180"/>
    </source>
</evidence>
<keyword evidence="3" id="KW-1015">Disulfide bond</keyword>
<dbReference type="NCBIfam" id="NF040941">
    <property type="entry name" value="GGGWT_bact"/>
    <property type="match status" value="1"/>
</dbReference>
<keyword evidence="5" id="KW-0175">Coiled coil</keyword>
<feature type="signal peptide" evidence="6">
    <location>
        <begin position="1"/>
        <end position="24"/>
    </location>
</feature>
<dbReference type="InParanoid" id="A0A1S3ISE9"/>
<feature type="domain" description="Fibrinogen C-terminal" evidence="7">
    <location>
        <begin position="95"/>
        <end position="317"/>
    </location>
</feature>
<feature type="chain" id="PRO_5010277269" evidence="6">
    <location>
        <begin position="25"/>
        <end position="334"/>
    </location>
</feature>
<dbReference type="PROSITE" id="PS00514">
    <property type="entry name" value="FIBRINOGEN_C_1"/>
    <property type="match status" value="1"/>
</dbReference>
<dbReference type="GeneID" id="106167008"/>
<evidence type="ECO:0000256" key="2">
    <source>
        <dbReference type="ARBA" id="ARBA00022525"/>
    </source>
</evidence>
<dbReference type="InterPro" id="IPR002181">
    <property type="entry name" value="Fibrinogen_a/b/g_C_dom"/>
</dbReference>
<dbReference type="GO" id="GO:0005577">
    <property type="term" value="C:fibrinogen complex"/>
    <property type="evidence" value="ECO:0007669"/>
    <property type="project" value="TreeGrafter"/>
</dbReference>
<dbReference type="Gene3D" id="3.90.215.10">
    <property type="entry name" value="Gamma Fibrinogen, chain A, domain 1"/>
    <property type="match status" value="1"/>
</dbReference>
<dbReference type="InterPro" id="IPR020837">
    <property type="entry name" value="Fibrinogen_CS"/>
</dbReference>
<gene>
    <name evidence="9" type="primary">LOC106167008</name>
</gene>
<dbReference type="Pfam" id="PF00147">
    <property type="entry name" value="Fibrinogen_C"/>
    <property type="match status" value="1"/>
</dbReference>
<proteinExistence type="predicted"/>
<evidence type="ECO:0000256" key="5">
    <source>
        <dbReference type="SAM" id="Coils"/>
    </source>
</evidence>
<feature type="coiled-coil region" evidence="5">
    <location>
        <begin position="54"/>
        <end position="88"/>
    </location>
</feature>
<dbReference type="InterPro" id="IPR036056">
    <property type="entry name" value="Fibrinogen-like_C"/>
</dbReference>
<name>A0A1S3ISE9_LINAN</name>
<organism evidence="8 9">
    <name type="scientific">Lingula anatina</name>
    <name type="common">Brachiopod</name>
    <name type="synonym">Lingula unguis</name>
    <dbReference type="NCBI Taxonomy" id="7574"/>
    <lineage>
        <taxon>Eukaryota</taxon>
        <taxon>Metazoa</taxon>
        <taxon>Spiralia</taxon>
        <taxon>Lophotrochozoa</taxon>
        <taxon>Brachiopoda</taxon>
        <taxon>Linguliformea</taxon>
        <taxon>Lingulata</taxon>
        <taxon>Lingulida</taxon>
        <taxon>Linguloidea</taxon>
        <taxon>Lingulidae</taxon>
        <taxon>Lingula</taxon>
    </lineage>
</organism>
<reference evidence="9" key="1">
    <citation type="submission" date="2025-08" db="UniProtKB">
        <authorList>
            <consortium name="RefSeq"/>
        </authorList>
    </citation>
    <scope>IDENTIFICATION</scope>
    <source>
        <tissue evidence="9">Gonads</tissue>
    </source>
</reference>
<dbReference type="SUPFAM" id="SSF56496">
    <property type="entry name" value="Fibrinogen C-terminal domain-like"/>
    <property type="match status" value="1"/>
</dbReference>
<dbReference type="GO" id="GO:0005201">
    <property type="term" value="F:extracellular matrix structural constituent"/>
    <property type="evidence" value="ECO:0007669"/>
    <property type="project" value="TreeGrafter"/>
</dbReference>
<dbReference type="PROSITE" id="PS51406">
    <property type="entry name" value="FIBRINOGEN_C_2"/>
    <property type="match status" value="1"/>
</dbReference>
<keyword evidence="6" id="KW-0732">Signal</keyword>
<protein>
    <submittedName>
        <fullName evidence="9">Fibrinogen C domain-containing protein 1-B-like</fullName>
    </submittedName>
</protein>
<dbReference type="InterPro" id="IPR014716">
    <property type="entry name" value="Fibrinogen_a/b/g_C_1"/>
</dbReference>
<comment type="subcellular location">
    <subcellularLocation>
        <location evidence="1">Secreted</location>
    </subcellularLocation>
</comment>
<keyword evidence="4" id="KW-0325">Glycoprotein</keyword>
<dbReference type="KEGG" id="lak:106167008"/>
<dbReference type="FunFam" id="3.90.215.10:FF:000001">
    <property type="entry name" value="Tenascin isoform 1"/>
    <property type="match status" value="1"/>
</dbReference>
<dbReference type="AlphaFoldDB" id="A0A1S3ISE9"/>
<dbReference type="Gene3D" id="1.20.5.190">
    <property type="match status" value="1"/>
</dbReference>